<accession>A0A9D0ZEB7</accession>
<sequence>MEEPKTDRRVRKTKKQLRMALTTLMMERSVGDITVREIAELADVNRGTFYAHYRDVNDLLTQLEENVFLRLEEISVTNRSRSGEDALFAYLTDVMTLCRDSADIYRALVIRNNDMDFQQKLLEALKSHYMRSFVEYSSKAPARAQEYFCSFAVHGMLSITNEWMESGLRETPEEIARFGADFILRGLGGLN</sequence>
<evidence type="ECO:0000313" key="5">
    <source>
        <dbReference type="Proteomes" id="UP000824262"/>
    </source>
</evidence>
<proteinExistence type="predicted"/>
<evidence type="ECO:0000313" key="4">
    <source>
        <dbReference type="EMBL" id="HIQ79023.1"/>
    </source>
</evidence>
<dbReference type="InterPro" id="IPR050624">
    <property type="entry name" value="HTH-type_Tx_Regulator"/>
</dbReference>
<reference evidence="4" key="2">
    <citation type="journal article" date="2021" name="PeerJ">
        <title>Extensive microbial diversity within the chicken gut microbiome revealed by metagenomics and culture.</title>
        <authorList>
            <person name="Gilroy R."/>
            <person name="Ravi A."/>
            <person name="Getino M."/>
            <person name="Pursley I."/>
            <person name="Horton D.L."/>
            <person name="Alikhan N.F."/>
            <person name="Baker D."/>
            <person name="Gharbi K."/>
            <person name="Hall N."/>
            <person name="Watson M."/>
            <person name="Adriaenssens E.M."/>
            <person name="Foster-Nyarko E."/>
            <person name="Jarju S."/>
            <person name="Secka A."/>
            <person name="Antonio M."/>
            <person name="Oren A."/>
            <person name="Chaudhuri R.R."/>
            <person name="La Ragione R."/>
            <person name="Hildebrand F."/>
            <person name="Pallen M.J."/>
        </authorList>
    </citation>
    <scope>NUCLEOTIDE SEQUENCE</scope>
    <source>
        <strain evidence="4">ChiBcolR7-354</strain>
    </source>
</reference>
<feature type="domain" description="HTH tetR-type" evidence="3">
    <location>
        <begin position="11"/>
        <end position="71"/>
    </location>
</feature>
<dbReference type="PANTHER" id="PTHR43479:SF7">
    <property type="entry name" value="TETR-FAMILY TRANSCRIPTIONAL REGULATOR"/>
    <property type="match status" value="1"/>
</dbReference>
<reference evidence="4" key="1">
    <citation type="submission" date="2020-10" db="EMBL/GenBank/DDBJ databases">
        <authorList>
            <person name="Gilroy R."/>
        </authorList>
    </citation>
    <scope>NUCLEOTIDE SEQUENCE</scope>
    <source>
        <strain evidence="4">ChiBcolR7-354</strain>
    </source>
</reference>
<dbReference type="PANTHER" id="PTHR43479">
    <property type="entry name" value="ACREF/ENVCD OPERON REPRESSOR-RELATED"/>
    <property type="match status" value="1"/>
</dbReference>
<name>A0A9D0ZEB7_9FIRM</name>
<dbReference type="Proteomes" id="UP000824262">
    <property type="component" value="Unassembled WGS sequence"/>
</dbReference>
<dbReference type="SUPFAM" id="SSF46689">
    <property type="entry name" value="Homeodomain-like"/>
    <property type="match status" value="1"/>
</dbReference>
<protein>
    <submittedName>
        <fullName evidence="4">TetR/AcrR family transcriptional regulator</fullName>
    </submittedName>
</protein>
<evidence type="ECO:0000256" key="1">
    <source>
        <dbReference type="ARBA" id="ARBA00023125"/>
    </source>
</evidence>
<organism evidence="4 5">
    <name type="scientific">Candidatus Scatomorpha intestinavium</name>
    <dbReference type="NCBI Taxonomy" id="2840922"/>
    <lineage>
        <taxon>Bacteria</taxon>
        <taxon>Bacillati</taxon>
        <taxon>Bacillota</taxon>
        <taxon>Clostridia</taxon>
        <taxon>Eubacteriales</taxon>
        <taxon>Candidatus Scatomorpha</taxon>
    </lineage>
</organism>
<dbReference type="GO" id="GO:0003677">
    <property type="term" value="F:DNA binding"/>
    <property type="evidence" value="ECO:0007669"/>
    <property type="project" value="UniProtKB-UniRule"/>
</dbReference>
<dbReference type="EMBL" id="DVGA01000071">
    <property type="protein sequence ID" value="HIQ79023.1"/>
    <property type="molecule type" value="Genomic_DNA"/>
</dbReference>
<dbReference type="Pfam" id="PF14278">
    <property type="entry name" value="TetR_C_8"/>
    <property type="match status" value="1"/>
</dbReference>
<dbReference type="InterPro" id="IPR009057">
    <property type="entry name" value="Homeodomain-like_sf"/>
</dbReference>
<dbReference type="Gene3D" id="1.10.357.10">
    <property type="entry name" value="Tetracycline Repressor, domain 2"/>
    <property type="match status" value="1"/>
</dbReference>
<dbReference type="Pfam" id="PF00440">
    <property type="entry name" value="TetR_N"/>
    <property type="match status" value="1"/>
</dbReference>
<dbReference type="AlphaFoldDB" id="A0A9D0ZEB7"/>
<evidence type="ECO:0000256" key="2">
    <source>
        <dbReference type="PROSITE-ProRule" id="PRU00335"/>
    </source>
</evidence>
<evidence type="ECO:0000259" key="3">
    <source>
        <dbReference type="PROSITE" id="PS50977"/>
    </source>
</evidence>
<dbReference type="InterPro" id="IPR001647">
    <property type="entry name" value="HTH_TetR"/>
</dbReference>
<gene>
    <name evidence="4" type="ORF">IAB77_07160</name>
</gene>
<dbReference type="InterPro" id="IPR039532">
    <property type="entry name" value="TetR_C_Firmicutes"/>
</dbReference>
<feature type="DNA-binding region" description="H-T-H motif" evidence="2">
    <location>
        <begin position="34"/>
        <end position="53"/>
    </location>
</feature>
<comment type="caution">
    <text evidence="4">The sequence shown here is derived from an EMBL/GenBank/DDBJ whole genome shotgun (WGS) entry which is preliminary data.</text>
</comment>
<dbReference type="PROSITE" id="PS50977">
    <property type="entry name" value="HTH_TETR_2"/>
    <property type="match status" value="1"/>
</dbReference>
<keyword evidence="1 2" id="KW-0238">DNA-binding</keyword>